<feature type="compositionally biased region" description="Basic and acidic residues" evidence="1">
    <location>
        <begin position="170"/>
        <end position="189"/>
    </location>
</feature>
<protein>
    <submittedName>
        <fullName evidence="2">Uncharacterized protein</fullName>
    </submittedName>
</protein>
<feature type="non-terminal residue" evidence="2">
    <location>
        <position position="331"/>
    </location>
</feature>
<sequence>ALHHLAPRDPRRCAGLNRRPRRQPVRRGAGRAGLRRSHGARTWRRLLRPARGGRGARRRAGPGPPRDLRTRDARRRGPDEADPRPQDRCRGDRDGRQQQDEHPGLRPRDAGRQRSGGRELGADPGTGRRPQQDLLQRRPRRAGGEHGTGHRHQVRAQGQRPVLQQLLARRPVEHDVPRTDAPGREERAQHLARRLQVPRHRHLPVGLRPEPVSGRHPGAVQLPATHGQPGSRLPAGRQLRPRQDRDPRGRPLARALPHLPGRLHDHERRGGRHPGAVVVDRGLPDRAELLLAAGAGPHPQLHGLQLRQVLLRVLPGSVHPDGQDVDRLPRL</sequence>
<dbReference type="EMBL" id="CADCUF010000255">
    <property type="protein sequence ID" value="CAA9350599.1"/>
    <property type="molecule type" value="Genomic_DNA"/>
</dbReference>
<feature type="region of interest" description="Disordered" evidence="1">
    <location>
        <begin position="1"/>
        <end position="276"/>
    </location>
</feature>
<feature type="non-terminal residue" evidence="2">
    <location>
        <position position="1"/>
    </location>
</feature>
<reference evidence="2" key="1">
    <citation type="submission" date="2020-02" db="EMBL/GenBank/DDBJ databases">
        <authorList>
            <person name="Meier V. D."/>
        </authorList>
    </citation>
    <scope>NUCLEOTIDE SEQUENCE</scope>
    <source>
        <strain evidence="2">AVDCRST_MAG24</strain>
    </source>
</reference>
<name>A0A6J4M7T0_9ACTN</name>
<gene>
    <name evidence="2" type="ORF">AVDCRST_MAG24-1772</name>
</gene>
<proteinExistence type="predicted"/>
<evidence type="ECO:0000256" key="1">
    <source>
        <dbReference type="SAM" id="MobiDB-lite"/>
    </source>
</evidence>
<feature type="compositionally biased region" description="Basic residues" evidence="1">
    <location>
        <begin position="190"/>
        <end position="203"/>
    </location>
</feature>
<evidence type="ECO:0000313" key="2">
    <source>
        <dbReference type="EMBL" id="CAA9350599.1"/>
    </source>
</evidence>
<dbReference type="AlphaFoldDB" id="A0A6J4M7T0"/>
<feature type="compositionally biased region" description="Basic residues" evidence="1">
    <location>
        <begin position="18"/>
        <end position="48"/>
    </location>
</feature>
<accession>A0A6J4M7T0</accession>
<organism evidence="2">
    <name type="scientific">uncultured Nocardioidaceae bacterium</name>
    <dbReference type="NCBI Taxonomy" id="253824"/>
    <lineage>
        <taxon>Bacteria</taxon>
        <taxon>Bacillati</taxon>
        <taxon>Actinomycetota</taxon>
        <taxon>Actinomycetes</taxon>
        <taxon>Propionibacteriales</taxon>
        <taxon>Nocardioidaceae</taxon>
        <taxon>environmental samples</taxon>
    </lineage>
</organism>
<feature type="compositionally biased region" description="Basic and acidic residues" evidence="1">
    <location>
        <begin position="66"/>
        <end position="121"/>
    </location>
</feature>
<feature type="compositionally biased region" description="Basic and acidic residues" evidence="1">
    <location>
        <begin position="1"/>
        <end position="12"/>
    </location>
</feature>